<dbReference type="AlphaFoldDB" id="A0AAV6Y276"/>
<organism evidence="2 3">
    <name type="scientific">Buddleja alternifolia</name>
    <dbReference type="NCBI Taxonomy" id="168488"/>
    <lineage>
        <taxon>Eukaryota</taxon>
        <taxon>Viridiplantae</taxon>
        <taxon>Streptophyta</taxon>
        <taxon>Embryophyta</taxon>
        <taxon>Tracheophyta</taxon>
        <taxon>Spermatophyta</taxon>
        <taxon>Magnoliopsida</taxon>
        <taxon>eudicotyledons</taxon>
        <taxon>Gunneridae</taxon>
        <taxon>Pentapetalae</taxon>
        <taxon>asterids</taxon>
        <taxon>lamiids</taxon>
        <taxon>Lamiales</taxon>
        <taxon>Scrophulariaceae</taxon>
        <taxon>Buddlejeae</taxon>
        <taxon>Buddleja</taxon>
    </lineage>
</organism>
<evidence type="ECO:0000313" key="3">
    <source>
        <dbReference type="Proteomes" id="UP000826271"/>
    </source>
</evidence>
<protein>
    <submittedName>
        <fullName evidence="2">Uncharacterized protein</fullName>
    </submittedName>
</protein>
<dbReference type="EMBL" id="WHWC01000002">
    <property type="protein sequence ID" value="KAG8387860.1"/>
    <property type="molecule type" value="Genomic_DNA"/>
</dbReference>
<keyword evidence="3" id="KW-1185">Reference proteome</keyword>
<proteinExistence type="predicted"/>
<name>A0AAV6Y276_9LAMI</name>
<feature type="compositionally biased region" description="Basic residues" evidence="1">
    <location>
        <begin position="246"/>
        <end position="256"/>
    </location>
</feature>
<evidence type="ECO:0000256" key="1">
    <source>
        <dbReference type="SAM" id="MobiDB-lite"/>
    </source>
</evidence>
<comment type="caution">
    <text evidence="2">The sequence shown here is derived from an EMBL/GenBank/DDBJ whole genome shotgun (WGS) entry which is preliminary data.</text>
</comment>
<accession>A0AAV6Y276</accession>
<evidence type="ECO:0000313" key="2">
    <source>
        <dbReference type="EMBL" id="KAG8387860.1"/>
    </source>
</evidence>
<feature type="compositionally biased region" description="Basic and acidic residues" evidence="1">
    <location>
        <begin position="228"/>
        <end position="245"/>
    </location>
</feature>
<sequence>MQSECSDFWDSEYMDSEVEGEMAGERGAAIPTETAAAPATAIVIEPIPIAQHIVEREPSSDSEDEESEDLVNRVDKFSSGKILTVKGADLGIEKPDAFTVVSDKEKGLIPTFELVFPGAENRFYVRHLHENFKKAEFRGLAFKLALWNATKATTLPEYELRTKEMGLLDESVVECSILEAREKPILTMLEWIREYLMIRLTENRDKAKKRWGEKQICPKIRKTIEKNMEKSAKRLGADEPRDKGRRDKGRKVTARMKKQSFRVQCHYCENPGHNQMGCKRRKTDIAAGLTRDFAAPINTNVENANGNDAGPSKMTKAPPQKRRRCTAQKGTTSAAKQAITPEYDNRDPSTPAQLRQVQLIQLLRHCSVLLMVHWGITSSNEGPHQPKLTARKRTFSKMGMATAARPPRTIAAPVRTQFRPPSVVMGPAPKPTPVPQPRVNIRCPLPFAPNHPILSQTPTVNS</sequence>
<feature type="region of interest" description="Disordered" evidence="1">
    <location>
        <begin position="228"/>
        <end position="256"/>
    </location>
</feature>
<feature type="region of interest" description="Disordered" evidence="1">
    <location>
        <begin position="299"/>
        <end position="350"/>
    </location>
</feature>
<dbReference type="PANTHER" id="PTHR31973">
    <property type="entry name" value="POLYPROTEIN, PUTATIVE-RELATED"/>
    <property type="match status" value="1"/>
</dbReference>
<reference evidence="2" key="1">
    <citation type="submission" date="2019-10" db="EMBL/GenBank/DDBJ databases">
        <authorList>
            <person name="Zhang R."/>
            <person name="Pan Y."/>
            <person name="Wang J."/>
            <person name="Ma R."/>
            <person name="Yu S."/>
        </authorList>
    </citation>
    <scope>NUCLEOTIDE SEQUENCE</scope>
    <source>
        <strain evidence="2">LA-IB0</strain>
        <tissue evidence="2">Leaf</tissue>
    </source>
</reference>
<dbReference type="Proteomes" id="UP000826271">
    <property type="component" value="Unassembled WGS sequence"/>
</dbReference>
<gene>
    <name evidence="2" type="ORF">BUALT_Bualt02G0065100</name>
</gene>
<dbReference type="PANTHER" id="PTHR31973:SF187">
    <property type="entry name" value="MUTATOR TRANSPOSASE MUDRA PROTEIN"/>
    <property type="match status" value="1"/>
</dbReference>